<keyword evidence="3" id="KW-1185">Reference proteome</keyword>
<evidence type="ECO:0000313" key="2">
    <source>
        <dbReference type="EMBL" id="TKW49651.1"/>
    </source>
</evidence>
<name>A0A4U6X2P8_9PEZI</name>
<evidence type="ECO:0008006" key="4">
    <source>
        <dbReference type="Google" id="ProtNLM"/>
    </source>
</evidence>
<reference evidence="2 3" key="1">
    <citation type="journal article" date="2019" name="PLoS ONE">
        <title>Comparative genome analysis indicates high evolutionary potential of pathogenicity genes in Colletotrichum tanaceti.</title>
        <authorList>
            <person name="Lelwala R.V."/>
            <person name="Korhonen P.K."/>
            <person name="Young N.D."/>
            <person name="Scott J.B."/>
            <person name="Ades P.A."/>
            <person name="Gasser R.B."/>
            <person name="Taylor P.W.J."/>
        </authorList>
    </citation>
    <scope>NUCLEOTIDE SEQUENCE [LARGE SCALE GENOMIC DNA]</scope>
    <source>
        <strain evidence="2">BRIP57314</strain>
    </source>
</reference>
<feature type="compositionally biased region" description="Low complexity" evidence="1">
    <location>
        <begin position="300"/>
        <end position="313"/>
    </location>
</feature>
<organism evidence="2 3">
    <name type="scientific">Colletotrichum tanaceti</name>
    <dbReference type="NCBI Taxonomy" id="1306861"/>
    <lineage>
        <taxon>Eukaryota</taxon>
        <taxon>Fungi</taxon>
        <taxon>Dikarya</taxon>
        <taxon>Ascomycota</taxon>
        <taxon>Pezizomycotina</taxon>
        <taxon>Sordariomycetes</taxon>
        <taxon>Hypocreomycetidae</taxon>
        <taxon>Glomerellales</taxon>
        <taxon>Glomerellaceae</taxon>
        <taxon>Colletotrichum</taxon>
        <taxon>Colletotrichum destructivum species complex</taxon>
    </lineage>
</organism>
<evidence type="ECO:0000313" key="3">
    <source>
        <dbReference type="Proteomes" id="UP000310108"/>
    </source>
</evidence>
<gene>
    <name evidence="2" type="ORF">CTA1_4284</name>
</gene>
<sequence length="405" mass="42500">MSTPSPNDAHAQRVDWAALKSFIADKERLEAETGRPAPLSETELSAIAVLLRPAPRPGPEVGGQNWLGLLNHFQQVRNQKVTFTDIPREYPRLGKAPDLRWTCIATFATTGDVFPRPDHGSGSTSTGGGTAPAIPDFQKKQDAKQYAAKTACEWLIANGHMLPSGELPKLLKPFAPAPALAPASATVSVLPCKRSPPASPLFATGGSSSAAARKRQDTLSARASSPSSSPSLSSPHPAHGVGGRVANKPSALKLSALKATAPSPPVSAANSAPSTTSTSSSSSTSTPNAGTPIAPRPHDSSAAAAAAPADPADPSARVRELCARLKYPIPHYRLAKNTTVTGDDFWDGHADFGGDPRVPDGLGVVRKVLTKKAAKERVAKHVLTWLLSELEKRERVARVLLGDRQ</sequence>
<dbReference type="Gene3D" id="3.30.160.20">
    <property type="match status" value="1"/>
</dbReference>
<feature type="compositionally biased region" description="Low complexity" evidence="1">
    <location>
        <begin position="219"/>
        <end position="239"/>
    </location>
</feature>
<accession>A0A4U6X2P8</accession>
<dbReference type="EMBL" id="PJEX01000502">
    <property type="protein sequence ID" value="TKW49651.1"/>
    <property type="molecule type" value="Genomic_DNA"/>
</dbReference>
<proteinExistence type="predicted"/>
<dbReference type="Proteomes" id="UP000310108">
    <property type="component" value="Unassembled WGS sequence"/>
</dbReference>
<feature type="region of interest" description="Disordered" evidence="1">
    <location>
        <begin position="259"/>
        <end position="313"/>
    </location>
</feature>
<dbReference type="AlphaFoldDB" id="A0A4U6X2P8"/>
<comment type="caution">
    <text evidence="2">The sequence shown here is derived from an EMBL/GenBank/DDBJ whole genome shotgun (WGS) entry which is preliminary data.</text>
</comment>
<feature type="region of interest" description="Disordered" evidence="1">
    <location>
        <begin position="114"/>
        <end position="135"/>
    </location>
</feature>
<feature type="region of interest" description="Disordered" evidence="1">
    <location>
        <begin position="200"/>
        <end position="246"/>
    </location>
</feature>
<evidence type="ECO:0000256" key="1">
    <source>
        <dbReference type="SAM" id="MobiDB-lite"/>
    </source>
</evidence>
<protein>
    <recommendedName>
        <fullName evidence="4">DRBM domain-containing protein</fullName>
    </recommendedName>
</protein>
<feature type="compositionally biased region" description="Low complexity" evidence="1">
    <location>
        <begin position="259"/>
        <end position="292"/>
    </location>
</feature>